<evidence type="ECO:0000256" key="1">
    <source>
        <dbReference type="SAM" id="MobiDB-lite"/>
    </source>
</evidence>
<dbReference type="AlphaFoldDB" id="A0AAW0MZT7"/>
<protein>
    <recommendedName>
        <fullName evidence="4">Reverse transcriptase domain-containing protein</fullName>
    </recommendedName>
</protein>
<organism evidence="2 3">
    <name type="scientific">Mugilogobius chulae</name>
    <name type="common">yellowstripe goby</name>
    <dbReference type="NCBI Taxonomy" id="88201"/>
    <lineage>
        <taxon>Eukaryota</taxon>
        <taxon>Metazoa</taxon>
        <taxon>Chordata</taxon>
        <taxon>Craniata</taxon>
        <taxon>Vertebrata</taxon>
        <taxon>Euteleostomi</taxon>
        <taxon>Actinopterygii</taxon>
        <taxon>Neopterygii</taxon>
        <taxon>Teleostei</taxon>
        <taxon>Neoteleostei</taxon>
        <taxon>Acanthomorphata</taxon>
        <taxon>Gobiaria</taxon>
        <taxon>Gobiiformes</taxon>
        <taxon>Gobioidei</taxon>
        <taxon>Gobiidae</taxon>
        <taxon>Gobionellinae</taxon>
        <taxon>Mugilogobius</taxon>
    </lineage>
</organism>
<feature type="compositionally biased region" description="Low complexity" evidence="1">
    <location>
        <begin position="241"/>
        <end position="337"/>
    </location>
</feature>
<feature type="region of interest" description="Disordered" evidence="1">
    <location>
        <begin position="211"/>
        <end position="337"/>
    </location>
</feature>
<dbReference type="EMBL" id="JBBPFD010000018">
    <property type="protein sequence ID" value="KAK7888955.1"/>
    <property type="molecule type" value="Genomic_DNA"/>
</dbReference>
<dbReference type="Proteomes" id="UP001460270">
    <property type="component" value="Unassembled WGS sequence"/>
</dbReference>
<name>A0AAW0MZT7_9GOBI</name>
<dbReference type="PANTHER" id="PTHR33332">
    <property type="entry name" value="REVERSE TRANSCRIPTASE DOMAIN-CONTAINING PROTEIN"/>
    <property type="match status" value="1"/>
</dbReference>
<comment type="caution">
    <text evidence="2">The sequence shown here is derived from an EMBL/GenBank/DDBJ whole genome shotgun (WGS) entry which is preliminary data.</text>
</comment>
<evidence type="ECO:0008006" key="4">
    <source>
        <dbReference type="Google" id="ProtNLM"/>
    </source>
</evidence>
<proteinExistence type="predicted"/>
<keyword evidence="3" id="KW-1185">Reference proteome</keyword>
<reference evidence="3" key="1">
    <citation type="submission" date="2024-04" db="EMBL/GenBank/DDBJ databases">
        <title>Salinicola lusitanus LLJ914,a marine bacterium isolated from the Okinawa Trough.</title>
        <authorList>
            <person name="Li J."/>
        </authorList>
    </citation>
    <scope>NUCLEOTIDE SEQUENCE [LARGE SCALE GENOMIC DNA]</scope>
</reference>
<evidence type="ECO:0000313" key="3">
    <source>
        <dbReference type="Proteomes" id="UP001460270"/>
    </source>
</evidence>
<evidence type="ECO:0000313" key="2">
    <source>
        <dbReference type="EMBL" id="KAK7888955.1"/>
    </source>
</evidence>
<gene>
    <name evidence="2" type="ORF">WMY93_024515</name>
</gene>
<feature type="compositionally biased region" description="Polar residues" evidence="1">
    <location>
        <begin position="211"/>
        <end position="231"/>
    </location>
</feature>
<sequence>MVIDPRSAGDHGQVTIHGHVTEQVSSFKYLGVHIDRDLSWHTQVTSVWSRIHQRLYYLRRLRLFGELYEQAMRRQTRNILLDPTHVLYPEYELLSSGRSRRCELYLGHSDALLIFHGGKRGKEPYLCSFMSTVLKAICNSQKEEAKELCIEGDEKEKRDGYRECLLSVPQGSIMGPLLFSLYINDLPSACSNVFIQIKQLSISFHNPLQPSHNQPFTSNNNQPPITTTKHQPFSPLPNIIPNHNQPSTTTNPNHNQPPTTTNPQPQPTPTTTNHQPRPTPNHNQPQPQPTTTNPQPQPTTTNHQPRPTPTTTNPNHNQPSTTTNPQPQLTTNPACSR</sequence>
<accession>A0AAW0MZT7</accession>
<dbReference type="PRINTS" id="PR01217">
    <property type="entry name" value="PRICHEXTENSN"/>
</dbReference>